<feature type="repeat" description="TPR" evidence="1">
    <location>
        <begin position="73"/>
        <end position="106"/>
    </location>
</feature>
<dbReference type="OrthoDB" id="193829at2"/>
<dbReference type="SUPFAM" id="SSF48452">
    <property type="entry name" value="TPR-like"/>
    <property type="match status" value="1"/>
</dbReference>
<dbReference type="InterPro" id="IPR019734">
    <property type="entry name" value="TPR_rpt"/>
</dbReference>
<dbReference type="SMART" id="SM00028">
    <property type="entry name" value="TPR"/>
    <property type="match status" value="2"/>
</dbReference>
<accession>A0A4P6JYW3</accession>
<dbReference type="RefSeq" id="WP_129891999.1">
    <property type="nucleotide sequence ID" value="NZ_CP035758.1"/>
</dbReference>
<dbReference type="Pfam" id="PF12688">
    <property type="entry name" value="TPR_5"/>
    <property type="match status" value="1"/>
</dbReference>
<keyword evidence="1" id="KW-0802">TPR repeat</keyword>
<reference evidence="3 4" key="1">
    <citation type="submission" date="2019-01" db="EMBL/GenBank/DDBJ databases">
        <title>Ktedonosporobacter rubrisoli SCAWS-G2.</title>
        <authorList>
            <person name="Huang Y."/>
            <person name="Yan B."/>
        </authorList>
    </citation>
    <scope>NUCLEOTIDE SEQUENCE [LARGE SCALE GENOMIC DNA]</scope>
    <source>
        <strain evidence="3 4">SCAWS-G2</strain>
    </source>
</reference>
<feature type="domain" description="Tetratrico peptide repeat group 5" evidence="2">
    <location>
        <begin position="38"/>
        <end position="155"/>
    </location>
</feature>
<evidence type="ECO:0000313" key="3">
    <source>
        <dbReference type="EMBL" id="QBD80937.1"/>
    </source>
</evidence>
<evidence type="ECO:0000259" key="2">
    <source>
        <dbReference type="Pfam" id="PF12688"/>
    </source>
</evidence>
<dbReference type="Gene3D" id="1.25.40.10">
    <property type="entry name" value="Tetratricopeptide repeat domain"/>
    <property type="match status" value="1"/>
</dbReference>
<dbReference type="InterPro" id="IPR041656">
    <property type="entry name" value="TPR_5"/>
</dbReference>
<evidence type="ECO:0000313" key="4">
    <source>
        <dbReference type="Proteomes" id="UP000290365"/>
    </source>
</evidence>
<gene>
    <name evidence="3" type="ORF">EPA93_35195</name>
</gene>
<dbReference type="EMBL" id="CP035758">
    <property type="protein sequence ID" value="QBD80937.1"/>
    <property type="molecule type" value="Genomic_DNA"/>
</dbReference>
<dbReference type="AlphaFoldDB" id="A0A4P6JYW3"/>
<proteinExistence type="predicted"/>
<protein>
    <submittedName>
        <fullName evidence="3">Tetratricopeptide repeat protein</fullName>
    </submittedName>
</protein>
<dbReference type="KEGG" id="kbs:EPA93_35195"/>
<dbReference type="PROSITE" id="PS50005">
    <property type="entry name" value="TPR"/>
    <property type="match status" value="1"/>
</dbReference>
<keyword evidence="4" id="KW-1185">Reference proteome</keyword>
<dbReference type="Proteomes" id="UP000290365">
    <property type="component" value="Chromosome"/>
</dbReference>
<sequence>MSQERLQEAIRLRSAGQAEQARTILMELLVSKPDDPVLNYQMAWTCDNLGLEHEAIPFYTRAIEHGLSGDDLAEALLGLGSSYRALGEYQRAVEILQRGVAKFPQHRAMQAFLAMALYNHQHYREAMELLLRNLAESSADTSIQHYQKALLFYAPRLDEVDPG</sequence>
<dbReference type="InterPro" id="IPR011990">
    <property type="entry name" value="TPR-like_helical_dom_sf"/>
</dbReference>
<evidence type="ECO:0000256" key="1">
    <source>
        <dbReference type="PROSITE-ProRule" id="PRU00339"/>
    </source>
</evidence>
<organism evidence="3 4">
    <name type="scientific">Ktedonosporobacter rubrisoli</name>
    <dbReference type="NCBI Taxonomy" id="2509675"/>
    <lineage>
        <taxon>Bacteria</taxon>
        <taxon>Bacillati</taxon>
        <taxon>Chloroflexota</taxon>
        <taxon>Ktedonobacteria</taxon>
        <taxon>Ktedonobacterales</taxon>
        <taxon>Ktedonosporobacteraceae</taxon>
        <taxon>Ktedonosporobacter</taxon>
    </lineage>
</organism>
<name>A0A4P6JYW3_KTERU</name>